<dbReference type="Gene3D" id="3.90.650.10">
    <property type="entry name" value="PurM-like C-terminal domain"/>
    <property type="match status" value="2"/>
</dbReference>
<comment type="caution">
    <text evidence="8">Lacks conserved residue(s) required for the propagation of feature annotation.</text>
</comment>
<dbReference type="SUPFAM" id="SSF56042">
    <property type="entry name" value="PurM C-terminal domain-like"/>
    <property type="match status" value="2"/>
</dbReference>
<dbReference type="SUPFAM" id="SSF55326">
    <property type="entry name" value="PurM N-terminal domain-like"/>
    <property type="match status" value="2"/>
</dbReference>
<comment type="similarity">
    <text evidence="8">Belongs to the FGAMS family.</text>
</comment>
<comment type="catalytic activity">
    <reaction evidence="8">
        <text>N(2)-formyl-N(1)-(5-phospho-beta-D-ribosyl)glycinamide + L-glutamine + ATP + H2O = 2-formamido-N(1)-(5-O-phospho-beta-D-ribosyl)acetamidine + L-glutamate + ADP + phosphate + H(+)</text>
        <dbReference type="Rhea" id="RHEA:17129"/>
        <dbReference type="ChEBI" id="CHEBI:15377"/>
        <dbReference type="ChEBI" id="CHEBI:15378"/>
        <dbReference type="ChEBI" id="CHEBI:29985"/>
        <dbReference type="ChEBI" id="CHEBI:30616"/>
        <dbReference type="ChEBI" id="CHEBI:43474"/>
        <dbReference type="ChEBI" id="CHEBI:58359"/>
        <dbReference type="ChEBI" id="CHEBI:147286"/>
        <dbReference type="ChEBI" id="CHEBI:147287"/>
        <dbReference type="ChEBI" id="CHEBI:456216"/>
        <dbReference type="EC" id="6.3.5.3"/>
    </reaction>
</comment>
<proteinExistence type="inferred from homology"/>
<dbReference type="NCBIfam" id="TIGR01736">
    <property type="entry name" value="FGAM_synth_II"/>
    <property type="match status" value="1"/>
</dbReference>
<keyword evidence="4 8" id="KW-0547">Nucleotide-binding</keyword>
<feature type="binding site" evidence="8">
    <location>
        <begin position="316"/>
        <end position="318"/>
    </location>
    <ligand>
        <name>substrate</name>
    </ligand>
</feature>
<evidence type="ECO:0000256" key="1">
    <source>
        <dbReference type="ARBA" id="ARBA00022490"/>
    </source>
</evidence>
<keyword evidence="7 8" id="KW-0460">Magnesium</keyword>
<dbReference type="InterPro" id="IPR016188">
    <property type="entry name" value="PurM-like_N"/>
</dbReference>
<feature type="binding site" evidence="8">
    <location>
        <position position="543"/>
    </location>
    <ligand>
        <name>substrate</name>
    </ligand>
</feature>
<dbReference type="InterPro" id="IPR036921">
    <property type="entry name" value="PurM-like_N_sf"/>
</dbReference>
<dbReference type="Proteomes" id="UP001161325">
    <property type="component" value="Unassembled WGS sequence"/>
</dbReference>
<evidence type="ECO:0000256" key="2">
    <source>
        <dbReference type="ARBA" id="ARBA00022598"/>
    </source>
</evidence>
<evidence type="ECO:0000256" key="6">
    <source>
        <dbReference type="ARBA" id="ARBA00022840"/>
    </source>
</evidence>
<feature type="active site" evidence="8">
    <location>
        <position position="53"/>
    </location>
</feature>
<dbReference type="InterPro" id="IPR036676">
    <property type="entry name" value="PurM-like_C_sf"/>
</dbReference>
<dbReference type="CDD" id="cd02204">
    <property type="entry name" value="PurL_repeat2"/>
    <property type="match status" value="1"/>
</dbReference>
<dbReference type="AlphaFoldDB" id="A0AA37VFS5"/>
<keyword evidence="3 8" id="KW-0479">Metal-binding</keyword>
<comment type="pathway">
    <text evidence="8">Purine metabolism; IMP biosynthesis via de novo pathway; 5-amino-1-(5-phospho-D-ribosyl)imidazole from N(2)-formyl-N(1)-(5-phospho-D-ribosyl)glycinamide: step 1/2.</text>
</comment>
<evidence type="ECO:0000313" key="12">
    <source>
        <dbReference type="EMBL" id="GLC27359.1"/>
    </source>
</evidence>
<dbReference type="Pfam" id="PF00586">
    <property type="entry name" value="AIRS"/>
    <property type="match status" value="2"/>
</dbReference>
<feature type="binding site" evidence="8">
    <location>
        <position position="272"/>
    </location>
    <ligand>
        <name>Mg(2+)</name>
        <dbReference type="ChEBI" id="CHEBI:18420"/>
        <label>2</label>
    </ligand>
</feature>
<dbReference type="InterPro" id="IPR010074">
    <property type="entry name" value="PRibForGlyAmidine_synth_PurL"/>
</dbReference>
<keyword evidence="6 8" id="KW-0067">ATP-binding</keyword>
<feature type="domain" description="PurM-like N-terminal" evidence="9">
    <location>
        <begin position="78"/>
        <end position="192"/>
    </location>
</feature>
<dbReference type="GO" id="GO:0006189">
    <property type="term" value="P:'de novo' IMP biosynthetic process"/>
    <property type="evidence" value="ECO:0007669"/>
    <property type="project" value="UniProtKB-UniRule"/>
</dbReference>
<name>A0AA37VFS5_9BACT</name>
<dbReference type="GO" id="GO:0005524">
    <property type="term" value="F:ATP binding"/>
    <property type="evidence" value="ECO:0007669"/>
    <property type="project" value="UniProtKB-UniRule"/>
</dbReference>
<feature type="binding site" evidence="8">
    <location>
        <position position="503"/>
    </location>
    <ligand>
        <name>ATP</name>
        <dbReference type="ChEBI" id="CHEBI:30616"/>
    </ligand>
</feature>
<sequence length="767" mass="80914">MPVTPRPGDPKITPALVAEHGITPFEYERLLAMLGREPTFTELGIVSALWSEHCSYKHSRPLLKTLPTEAPWVLQGPGENAGVIAVGDGLAVAFKIESHNHPSAVEPYQGAATGVGGILRDVFTMGARPIALLDSLRFGDLETPRVRYLFAGVVKGIGDYGNCVGIPTVAGEVVFDPAYEGNPLVNAMCVGLLREEELIRAVAEGVGNPIIAVGARTGRDGIHGASFASEDLSEATEAKRPRVQVGDPFTEKLLLEASLELIRSGHIVAIQDMGAAGLTSSSAEMAARGDVGVTIDTLKVPAREEGMTPYELLLSESQERMLVVAKKGHEDDVVAILTKWDLTAAVIGEVIAEPVYRVTEGDRVVAEFPGIRLVTDCPTYEPEARESDEIVRLRATDVHAIAEKAEERDPAWTLAQLLASPTIASKRWVHRQYDTMVRTNTVIGPGGDAAVVRLRGTDKAVALKTDCNGRYCFLDPYVGGMAAVAEAARNVACVGGRPMAITNNLNFGNPKRPEVYFQLREAVRGMGDACRALQTPVTGGNVSLYNENPNGAIYPTPVVGMVGLVDSLDHVTRAGFQAAGHAIVLLGENTDELGGSEYLARIHGTVAGAPPRVDLDGEKRLVAALLDAVRAGHVASAHDCSDGGLAVALAECAIGDEERWLGADVDLSAWTALPRRALLFGEAQGRIVVTSTNADAVLAAAARHGVPARVIGTVGDATRGLTIRIGADSFTAPLASLADAYHGAIPRLMDRTATAATTVAATSHATA</sequence>
<evidence type="ECO:0000256" key="4">
    <source>
        <dbReference type="ARBA" id="ARBA00022741"/>
    </source>
</evidence>
<reference evidence="12" key="1">
    <citation type="submission" date="2022-08" db="EMBL/GenBank/DDBJ databases">
        <title>Draft genome sequencing of Roseisolibacter agri AW1220.</title>
        <authorList>
            <person name="Tobiishi Y."/>
            <person name="Tonouchi A."/>
        </authorList>
    </citation>
    <scope>NUCLEOTIDE SEQUENCE</scope>
    <source>
        <strain evidence="12">AW1220</strain>
    </source>
</reference>
<evidence type="ECO:0000259" key="10">
    <source>
        <dbReference type="Pfam" id="PF02769"/>
    </source>
</evidence>
<feature type="domain" description="Phosphoribosylformylglycinamidine synthase linker" evidence="11">
    <location>
        <begin position="20"/>
        <end position="57"/>
    </location>
</feature>
<dbReference type="RefSeq" id="WP_284351800.1">
    <property type="nucleotide sequence ID" value="NZ_BRXS01000006.1"/>
</dbReference>
<dbReference type="EMBL" id="BRXS01000006">
    <property type="protein sequence ID" value="GLC27359.1"/>
    <property type="molecule type" value="Genomic_DNA"/>
</dbReference>
<feature type="domain" description="PurM-like C-terminal" evidence="10">
    <location>
        <begin position="579"/>
        <end position="719"/>
    </location>
</feature>
<feature type="binding site" evidence="8">
    <location>
        <position position="56"/>
    </location>
    <ligand>
        <name>ATP</name>
        <dbReference type="ChEBI" id="CHEBI:30616"/>
    </ligand>
</feature>
<dbReference type="GO" id="GO:0005737">
    <property type="term" value="C:cytoplasm"/>
    <property type="evidence" value="ECO:0007669"/>
    <property type="project" value="UniProtKB-SubCell"/>
</dbReference>
<comment type="caution">
    <text evidence="12">The sequence shown here is derived from an EMBL/GenBank/DDBJ whole genome shotgun (WGS) entry which is preliminary data.</text>
</comment>
<feature type="binding site" evidence="8">
    <location>
        <position position="244"/>
    </location>
    <ligand>
        <name>substrate</name>
    </ligand>
</feature>
<feature type="binding site" evidence="8">
    <location>
        <position position="97"/>
    </location>
    <ligand>
        <name>Mg(2+)</name>
        <dbReference type="ChEBI" id="CHEBI:18420"/>
        <label>1</label>
    </ligand>
</feature>
<evidence type="ECO:0000259" key="9">
    <source>
        <dbReference type="Pfam" id="PF00586"/>
    </source>
</evidence>
<keyword evidence="2 8" id="KW-0436">Ligase</keyword>
<comment type="function">
    <text evidence="8">Part of the phosphoribosylformylglycinamidine synthase complex involved in the purines biosynthetic pathway. Catalyzes the ATP-dependent conversion of formylglycinamide ribonucleotide (FGAR) and glutamine to yield formylglycinamidine ribonucleotide (FGAM) and glutamate. The FGAM synthase complex is composed of three subunits. PurQ produces an ammonia molecule by converting glutamine to glutamate. PurL transfers the ammonia molecule to FGAR to form FGAM in an ATP-dependent manner. PurS interacts with PurQ and PurL and is thought to assist in the transfer of the ammonia molecule from PurQ to PurL.</text>
</comment>
<protein>
    <recommendedName>
        <fullName evidence="8">Phosphoribosylformylglycinamidine synthase subunit PurL</fullName>
        <shortName evidence="8">FGAM synthase</shortName>
        <ecNumber evidence="8">6.3.5.3</ecNumber>
    </recommendedName>
    <alternativeName>
        <fullName evidence="8">Formylglycinamide ribonucleotide amidotransferase subunit II</fullName>
        <shortName evidence="8">FGAR amidotransferase II</shortName>
        <shortName evidence="8">FGAR-AT II</shortName>
    </alternativeName>
    <alternativeName>
        <fullName evidence="8">Glutamine amidotransferase PurL</fullName>
    </alternativeName>
    <alternativeName>
        <fullName evidence="8">Phosphoribosylformylglycinamidine synthase subunit II</fullName>
    </alternativeName>
</protein>
<comment type="subunit">
    <text evidence="8">Monomer. Part of the FGAM synthase complex composed of 1 PurL, 1 PurQ and 2 PurS subunits.</text>
</comment>
<dbReference type="FunFam" id="3.30.1330.10:FF:000004">
    <property type="entry name" value="Phosphoribosylformylglycinamidine synthase subunit PurL"/>
    <property type="match status" value="1"/>
</dbReference>
<gene>
    <name evidence="8 12" type="primary">purL</name>
    <name evidence="12" type="ORF">rosag_38720</name>
</gene>
<dbReference type="GO" id="GO:0004642">
    <property type="term" value="F:phosphoribosylformylglycinamidine synthase activity"/>
    <property type="evidence" value="ECO:0007669"/>
    <property type="project" value="UniProtKB-UniRule"/>
</dbReference>
<dbReference type="PANTHER" id="PTHR43555">
    <property type="entry name" value="PHOSPHORIBOSYLFORMYLGLYCINAMIDINE SYNTHASE SUBUNIT PURL"/>
    <property type="match status" value="1"/>
</dbReference>
<keyword evidence="1 8" id="KW-0963">Cytoplasm</keyword>
<feature type="binding site" evidence="8">
    <location>
        <position position="120"/>
    </location>
    <ligand>
        <name>substrate</name>
    </ligand>
</feature>
<feature type="binding site" evidence="8">
    <location>
        <position position="541"/>
    </location>
    <ligand>
        <name>Mg(2+)</name>
        <dbReference type="ChEBI" id="CHEBI:18420"/>
        <label>1</label>
    </ligand>
</feature>
<dbReference type="GO" id="GO:0000287">
    <property type="term" value="F:magnesium ion binding"/>
    <property type="evidence" value="ECO:0007669"/>
    <property type="project" value="UniProtKB-UniRule"/>
</dbReference>
<evidence type="ECO:0000259" key="11">
    <source>
        <dbReference type="Pfam" id="PF18072"/>
    </source>
</evidence>
<dbReference type="PANTHER" id="PTHR43555:SF1">
    <property type="entry name" value="PHOSPHORIBOSYLFORMYLGLYCINAMIDINE SYNTHASE SUBUNIT PURL"/>
    <property type="match status" value="1"/>
</dbReference>
<organism evidence="12 13">
    <name type="scientific">Roseisolibacter agri</name>
    <dbReference type="NCBI Taxonomy" id="2014610"/>
    <lineage>
        <taxon>Bacteria</taxon>
        <taxon>Pseudomonadati</taxon>
        <taxon>Gemmatimonadota</taxon>
        <taxon>Gemmatimonadia</taxon>
        <taxon>Gemmatimonadales</taxon>
        <taxon>Gemmatimonadaceae</taxon>
        <taxon>Roseisolibacter</taxon>
    </lineage>
</organism>
<feature type="binding site" evidence="8">
    <location>
        <position position="540"/>
    </location>
    <ligand>
        <name>ATP</name>
        <dbReference type="ChEBI" id="CHEBI:30616"/>
    </ligand>
</feature>
<accession>A0AA37VFS5</accession>
<comment type="subcellular location">
    <subcellularLocation>
        <location evidence="8">Cytoplasm</location>
    </subcellularLocation>
</comment>
<feature type="binding site" evidence="8">
    <location>
        <begin position="98"/>
        <end position="101"/>
    </location>
    <ligand>
        <name>substrate</name>
    </ligand>
</feature>
<dbReference type="Pfam" id="PF02769">
    <property type="entry name" value="AIRS_C"/>
    <property type="match status" value="2"/>
</dbReference>
<dbReference type="PIRSF" id="PIRSF001587">
    <property type="entry name" value="FGAM_synthase_II"/>
    <property type="match status" value="1"/>
</dbReference>
<dbReference type="InterPro" id="IPR041609">
    <property type="entry name" value="PurL_linker"/>
</dbReference>
<keyword evidence="5 8" id="KW-0658">Purine biosynthesis</keyword>
<dbReference type="NCBIfam" id="NF002290">
    <property type="entry name" value="PRK01213.1"/>
    <property type="match status" value="1"/>
</dbReference>
<evidence type="ECO:0000256" key="7">
    <source>
        <dbReference type="ARBA" id="ARBA00022842"/>
    </source>
</evidence>
<evidence type="ECO:0000256" key="5">
    <source>
        <dbReference type="ARBA" id="ARBA00022755"/>
    </source>
</evidence>
<feature type="binding site" evidence="8">
    <location>
        <position position="95"/>
    </location>
    <ligand>
        <name>ATP</name>
        <dbReference type="ChEBI" id="CHEBI:30616"/>
    </ligand>
</feature>
<dbReference type="EC" id="6.3.5.3" evidence="8"/>
<keyword evidence="13" id="KW-1185">Reference proteome</keyword>
<evidence type="ECO:0000256" key="8">
    <source>
        <dbReference type="HAMAP-Rule" id="MF_00420"/>
    </source>
</evidence>
<feature type="domain" description="PurM-like C-terminal" evidence="10">
    <location>
        <begin position="206"/>
        <end position="358"/>
    </location>
</feature>
<feature type="domain" description="PurM-like N-terminal" evidence="9">
    <location>
        <begin position="446"/>
        <end position="565"/>
    </location>
</feature>
<dbReference type="InterPro" id="IPR010918">
    <property type="entry name" value="PurM-like_C_dom"/>
</dbReference>
<dbReference type="Pfam" id="PF18072">
    <property type="entry name" value="FGAR-AT_linker"/>
    <property type="match status" value="1"/>
</dbReference>
<evidence type="ECO:0000256" key="3">
    <source>
        <dbReference type="ARBA" id="ARBA00022723"/>
    </source>
</evidence>
<dbReference type="Gene3D" id="3.30.1330.10">
    <property type="entry name" value="PurM-like, N-terminal domain"/>
    <property type="match status" value="2"/>
</dbReference>
<dbReference type="CDD" id="cd02203">
    <property type="entry name" value="PurL_repeat1"/>
    <property type="match status" value="1"/>
</dbReference>
<dbReference type="HAMAP" id="MF_00420">
    <property type="entry name" value="PurL_2"/>
    <property type="match status" value="1"/>
</dbReference>
<feature type="binding site" evidence="8">
    <location>
        <position position="121"/>
    </location>
    <ligand>
        <name>Mg(2+)</name>
        <dbReference type="ChEBI" id="CHEBI:18420"/>
        <label>2</label>
    </ligand>
</feature>
<feature type="active site" description="Proton acceptor" evidence="8">
    <location>
        <position position="99"/>
    </location>
</feature>
<evidence type="ECO:0000313" key="13">
    <source>
        <dbReference type="Proteomes" id="UP001161325"/>
    </source>
</evidence>